<keyword evidence="2" id="KW-0732">Signal</keyword>
<evidence type="ECO:0000313" key="4">
    <source>
        <dbReference type="EMBL" id="EFX76450.1"/>
    </source>
</evidence>
<proteinExistence type="predicted"/>
<feature type="signal peptide" evidence="2">
    <location>
        <begin position="1"/>
        <end position="22"/>
    </location>
</feature>
<dbReference type="Proteomes" id="UP000000305">
    <property type="component" value="Unassembled WGS sequence"/>
</dbReference>
<feature type="domain" description="DUF4789" evidence="3">
    <location>
        <begin position="91"/>
        <end position="187"/>
    </location>
</feature>
<dbReference type="AlphaFoldDB" id="E9GVQ7"/>
<dbReference type="PANTHER" id="PTHR21177">
    <property type="entry name" value="IP06524P-RELATED"/>
    <property type="match status" value="1"/>
</dbReference>
<dbReference type="InterPro" id="IPR031993">
    <property type="entry name" value="DUF4789"/>
</dbReference>
<protein>
    <recommendedName>
        <fullName evidence="3">DUF4789 domain-containing protein</fullName>
    </recommendedName>
</protein>
<evidence type="ECO:0000256" key="1">
    <source>
        <dbReference type="SAM" id="MobiDB-lite"/>
    </source>
</evidence>
<dbReference type="Pfam" id="PF16033">
    <property type="entry name" value="DUF4789"/>
    <property type="match status" value="1"/>
</dbReference>
<dbReference type="InParanoid" id="E9GVQ7"/>
<dbReference type="KEGG" id="dpx:DAPPUDRAFT_322369"/>
<evidence type="ECO:0000256" key="2">
    <source>
        <dbReference type="SAM" id="SignalP"/>
    </source>
</evidence>
<feature type="region of interest" description="Disordered" evidence="1">
    <location>
        <begin position="214"/>
        <end position="265"/>
    </location>
</feature>
<dbReference type="HOGENOM" id="CLU_1050748_0_0_1"/>
<accession>E9GVQ7</accession>
<dbReference type="EMBL" id="GL732568">
    <property type="protein sequence ID" value="EFX76450.1"/>
    <property type="molecule type" value="Genomic_DNA"/>
</dbReference>
<name>E9GVQ7_DAPPU</name>
<dbReference type="OrthoDB" id="6344666at2759"/>
<gene>
    <name evidence="4" type="ORF">DAPPUDRAFT_322369</name>
</gene>
<feature type="compositionally biased region" description="Basic and acidic residues" evidence="1">
    <location>
        <begin position="216"/>
        <end position="232"/>
    </location>
</feature>
<evidence type="ECO:0000259" key="3">
    <source>
        <dbReference type="Pfam" id="PF16033"/>
    </source>
</evidence>
<organism evidence="4 5">
    <name type="scientific">Daphnia pulex</name>
    <name type="common">Water flea</name>
    <dbReference type="NCBI Taxonomy" id="6669"/>
    <lineage>
        <taxon>Eukaryota</taxon>
        <taxon>Metazoa</taxon>
        <taxon>Ecdysozoa</taxon>
        <taxon>Arthropoda</taxon>
        <taxon>Crustacea</taxon>
        <taxon>Branchiopoda</taxon>
        <taxon>Diplostraca</taxon>
        <taxon>Cladocera</taxon>
        <taxon>Anomopoda</taxon>
        <taxon>Daphniidae</taxon>
        <taxon>Daphnia</taxon>
    </lineage>
</organism>
<keyword evidence="5" id="KW-1185">Reference proteome</keyword>
<evidence type="ECO:0000313" key="5">
    <source>
        <dbReference type="Proteomes" id="UP000000305"/>
    </source>
</evidence>
<dbReference type="PANTHER" id="PTHR21177:SF4">
    <property type="entry name" value="IP06524P"/>
    <property type="match status" value="1"/>
</dbReference>
<feature type="chain" id="PRO_5003237770" description="DUF4789 domain-containing protein" evidence="2">
    <location>
        <begin position="23"/>
        <end position="265"/>
    </location>
</feature>
<reference evidence="4 5" key="1">
    <citation type="journal article" date="2011" name="Science">
        <title>The ecoresponsive genome of Daphnia pulex.</title>
        <authorList>
            <person name="Colbourne J.K."/>
            <person name="Pfrender M.E."/>
            <person name="Gilbert D."/>
            <person name="Thomas W.K."/>
            <person name="Tucker A."/>
            <person name="Oakley T.H."/>
            <person name="Tokishita S."/>
            <person name="Aerts A."/>
            <person name="Arnold G.J."/>
            <person name="Basu M.K."/>
            <person name="Bauer D.J."/>
            <person name="Caceres C.E."/>
            <person name="Carmel L."/>
            <person name="Casola C."/>
            <person name="Choi J.H."/>
            <person name="Detter J.C."/>
            <person name="Dong Q."/>
            <person name="Dusheyko S."/>
            <person name="Eads B.D."/>
            <person name="Frohlich T."/>
            <person name="Geiler-Samerotte K.A."/>
            <person name="Gerlach D."/>
            <person name="Hatcher P."/>
            <person name="Jogdeo S."/>
            <person name="Krijgsveld J."/>
            <person name="Kriventseva E.V."/>
            <person name="Kultz D."/>
            <person name="Laforsch C."/>
            <person name="Lindquist E."/>
            <person name="Lopez J."/>
            <person name="Manak J.R."/>
            <person name="Muller J."/>
            <person name="Pangilinan J."/>
            <person name="Patwardhan R.P."/>
            <person name="Pitluck S."/>
            <person name="Pritham E.J."/>
            <person name="Rechtsteiner A."/>
            <person name="Rho M."/>
            <person name="Rogozin I.B."/>
            <person name="Sakarya O."/>
            <person name="Salamov A."/>
            <person name="Schaack S."/>
            <person name="Shapiro H."/>
            <person name="Shiga Y."/>
            <person name="Skalitzky C."/>
            <person name="Smith Z."/>
            <person name="Souvorov A."/>
            <person name="Sung W."/>
            <person name="Tang Z."/>
            <person name="Tsuchiya D."/>
            <person name="Tu H."/>
            <person name="Vos H."/>
            <person name="Wang M."/>
            <person name="Wolf Y.I."/>
            <person name="Yamagata H."/>
            <person name="Yamada T."/>
            <person name="Ye Y."/>
            <person name="Shaw J.R."/>
            <person name="Andrews J."/>
            <person name="Crease T.J."/>
            <person name="Tang H."/>
            <person name="Lucas S.M."/>
            <person name="Robertson H.M."/>
            <person name="Bork P."/>
            <person name="Koonin E.V."/>
            <person name="Zdobnov E.M."/>
            <person name="Grigoriev I.V."/>
            <person name="Lynch M."/>
            <person name="Boore J.L."/>
        </authorList>
    </citation>
    <scope>NUCLEOTIDE SEQUENCE [LARGE SCALE GENOMIC DNA]</scope>
</reference>
<dbReference type="PhylomeDB" id="E9GVQ7"/>
<sequence length="265" mass="29184">MAESLLTLLMANLLQLIVFIFSWTSNQDLSHTNATHEGFIAENSLIDLSTQSPLAVVSNLTSVFDCLSPNERFYIIDDQLSCFELMTQGPCKPNQLFYLDSDDSGICDCENSLFIYSAETGECYQQNSQGPCKDGEWFTLTDGILSCEPLPDGCLADGHYVFWSPDYEGSSEASEKQCWLLGSQGPCSENETLERYATNTVGCQLRAFKIGRRPHGGNEIDERNPEDKEAESRSPSGRSVAVAGMRPCGPGSRRTQTGKCRPNIG</sequence>